<name>M8DWW5_9BACL</name>
<proteinExistence type="predicted"/>
<evidence type="ECO:0000313" key="1">
    <source>
        <dbReference type="EMBL" id="EMT51506.1"/>
    </source>
</evidence>
<keyword evidence="2" id="KW-1185">Reference proteome</keyword>
<dbReference type="Proteomes" id="UP000012081">
    <property type="component" value="Unassembled WGS sequence"/>
</dbReference>
<dbReference type="EMBL" id="APBN01000007">
    <property type="protein sequence ID" value="EMT51506.1"/>
    <property type="molecule type" value="Genomic_DNA"/>
</dbReference>
<evidence type="ECO:0000313" key="2">
    <source>
        <dbReference type="Proteomes" id="UP000012081"/>
    </source>
</evidence>
<protein>
    <submittedName>
        <fullName evidence="1">Uncharacterized protein</fullName>
    </submittedName>
</protein>
<organism evidence="1 2">
    <name type="scientific">Brevibacillus borstelensis AK1</name>
    <dbReference type="NCBI Taxonomy" id="1300222"/>
    <lineage>
        <taxon>Bacteria</taxon>
        <taxon>Bacillati</taxon>
        <taxon>Bacillota</taxon>
        <taxon>Bacilli</taxon>
        <taxon>Bacillales</taxon>
        <taxon>Paenibacillaceae</taxon>
        <taxon>Brevibacillus</taxon>
    </lineage>
</organism>
<accession>M8DWW5</accession>
<reference evidence="1 2" key="1">
    <citation type="submission" date="2013-03" db="EMBL/GenBank/DDBJ databases">
        <title>Assembly of a new bacterial strain Brevibacillus borstelensis AK1.</title>
        <authorList>
            <person name="Rajan I."/>
            <person name="PoliReddy D."/>
            <person name="Sugumar T."/>
            <person name="Rathinam K."/>
            <person name="Alqarawi S."/>
            <person name="Khalil A.B."/>
            <person name="Sivakumar N."/>
        </authorList>
    </citation>
    <scope>NUCLEOTIDE SEQUENCE [LARGE SCALE GENOMIC DNA]</scope>
    <source>
        <strain evidence="1 2">AK1</strain>
    </source>
</reference>
<gene>
    <name evidence="1" type="ORF">I532_16318</name>
</gene>
<dbReference type="PATRIC" id="fig|1300222.3.peg.3408"/>
<dbReference type="AlphaFoldDB" id="M8DWW5"/>
<sequence>MQAVHLRVSSMVPIHVANRMPNGTWKKDEGFLRGNRINSHSLRSSSLCPFLIFWNTIPFARKGFSKTMKKNVLMISGRSVSG</sequence>
<comment type="caution">
    <text evidence="1">The sequence shown here is derived from an EMBL/GenBank/DDBJ whole genome shotgun (WGS) entry which is preliminary data.</text>
</comment>